<evidence type="ECO:0000313" key="6">
    <source>
        <dbReference type="Proteomes" id="UP000321485"/>
    </source>
</evidence>
<keyword evidence="2" id="KW-0547">Nucleotide-binding</keyword>
<dbReference type="Pfam" id="PF00437">
    <property type="entry name" value="T2SSE"/>
    <property type="match status" value="1"/>
</dbReference>
<dbReference type="AlphaFoldDB" id="A0A561XSK2"/>
<dbReference type="PANTHER" id="PTHR30258">
    <property type="entry name" value="TYPE II SECRETION SYSTEM PROTEIN GSPE-RELATED"/>
    <property type="match status" value="1"/>
</dbReference>
<accession>A0A561XSK2</accession>
<dbReference type="Gene3D" id="3.40.50.300">
    <property type="entry name" value="P-loop containing nucleotide triphosphate hydrolases"/>
    <property type="match status" value="1"/>
</dbReference>
<dbReference type="Gene3D" id="3.30.450.90">
    <property type="match status" value="1"/>
</dbReference>
<dbReference type="GeneID" id="51110009"/>
<evidence type="ECO:0000256" key="2">
    <source>
        <dbReference type="ARBA" id="ARBA00022741"/>
    </source>
</evidence>
<comment type="similarity">
    <text evidence="1">Belongs to the GSP E family.</text>
</comment>
<dbReference type="RefSeq" id="WP_146870028.1">
    <property type="nucleotide sequence ID" value="NZ_VJWE01000011.1"/>
</dbReference>
<dbReference type="GO" id="GO:0005886">
    <property type="term" value="C:plasma membrane"/>
    <property type="evidence" value="ECO:0007669"/>
    <property type="project" value="TreeGrafter"/>
</dbReference>
<gene>
    <name evidence="5" type="ORF">ATF69_0938</name>
</gene>
<dbReference type="PROSITE" id="PS00662">
    <property type="entry name" value="T2SP_E"/>
    <property type="match status" value="1"/>
</dbReference>
<dbReference type="GO" id="GO:0005524">
    <property type="term" value="F:ATP binding"/>
    <property type="evidence" value="ECO:0007669"/>
    <property type="project" value="UniProtKB-KW"/>
</dbReference>
<proteinExistence type="inferred from homology"/>
<feature type="domain" description="Bacterial type II secretion system protein E" evidence="4">
    <location>
        <begin position="390"/>
        <end position="404"/>
    </location>
</feature>
<evidence type="ECO:0000259" key="4">
    <source>
        <dbReference type="PROSITE" id="PS00662"/>
    </source>
</evidence>
<evidence type="ECO:0000256" key="1">
    <source>
        <dbReference type="ARBA" id="ARBA00006611"/>
    </source>
</evidence>
<dbReference type="PANTHER" id="PTHR30258:SF2">
    <property type="entry name" value="COMG OPERON PROTEIN 1"/>
    <property type="match status" value="1"/>
</dbReference>
<dbReference type="FunFam" id="3.40.50.300:FF:000398">
    <property type="entry name" value="Type IV pilus assembly ATPase PilB"/>
    <property type="match status" value="1"/>
</dbReference>
<dbReference type="CDD" id="cd01129">
    <property type="entry name" value="PulE-GspE-like"/>
    <property type="match status" value="1"/>
</dbReference>
<dbReference type="GO" id="GO:0016887">
    <property type="term" value="F:ATP hydrolysis activity"/>
    <property type="evidence" value="ECO:0007669"/>
    <property type="project" value="TreeGrafter"/>
</dbReference>
<dbReference type="EMBL" id="VJWE01000011">
    <property type="protein sequence ID" value="TWG39070.1"/>
    <property type="molecule type" value="Genomic_DNA"/>
</dbReference>
<dbReference type="SUPFAM" id="SSF52540">
    <property type="entry name" value="P-loop containing nucleoside triphosphate hydrolases"/>
    <property type="match status" value="1"/>
</dbReference>
<dbReference type="Pfam" id="PF05157">
    <property type="entry name" value="MshEN"/>
    <property type="match status" value="1"/>
</dbReference>
<dbReference type="InterPro" id="IPR001482">
    <property type="entry name" value="T2SS/T4SS_dom"/>
</dbReference>
<dbReference type="FunFam" id="3.30.450.90:FF:000001">
    <property type="entry name" value="Type II secretion system ATPase GspE"/>
    <property type="match status" value="1"/>
</dbReference>
<dbReference type="InterPro" id="IPR037257">
    <property type="entry name" value="T2SS_E_N_sf"/>
</dbReference>
<dbReference type="InterPro" id="IPR007831">
    <property type="entry name" value="T2SS_GspE_N"/>
</dbReference>
<dbReference type="SUPFAM" id="SSF160246">
    <property type="entry name" value="EspE N-terminal domain-like"/>
    <property type="match status" value="1"/>
</dbReference>
<evidence type="ECO:0000256" key="3">
    <source>
        <dbReference type="ARBA" id="ARBA00022840"/>
    </source>
</evidence>
<organism evidence="5 6">
    <name type="scientific">Acidovorax delafieldii</name>
    <name type="common">Pseudomonas delafieldii</name>
    <dbReference type="NCBI Taxonomy" id="47920"/>
    <lineage>
        <taxon>Bacteria</taxon>
        <taxon>Pseudomonadati</taxon>
        <taxon>Pseudomonadota</taxon>
        <taxon>Betaproteobacteria</taxon>
        <taxon>Burkholderiales</taxon>
        <taxon>Comamonadaceae</taxon>
        <taxon>Acidovorax</taxon>
    </lineage>
</organism>
<sequence length="572" mass="62191">MKFSAEVGEVESVDVAAPRLGEMLLAEQKLSRNDLERALEVQRSMGGRLGRLLISLGLVSEVDVYAALARQAGLPLVRQDAFPKEKPATSRMNTSFLLVNNLLPLGEAGDADSVPDFASVDPQSGALRDALRLVFGEVPRISFGLESEIAAQLNAWYVEDPEAQGDGVADQFEASEFIEHLRDMASEAPIIQRVSQILSQAVAAQASDIHIETYEEKSVVRIRVDGELYPIDEIDNKDAPAVVSRIKILSQLDIAERRMPQDGRTKLRVHGKEMDSRVSTIPTMFGESVVMRLLEKNFDLLSLESLHFTPATLKAMRQLLSVPHGIFLVTGPTGSGKSTTLYASMQELEGENLKILTVEDPVEYRLQWLNQVQVQPQIGLTFAKVLRSFLRQDPDVIMIGEMRDGETAEIAVQAALTGHLVMSTLHTNSALGAIVRLINMGVEPYLITASVIGVLAQRLVRKLCEQCKQALPAEQADAAAASLGVILDKGQTLYRAVGCPACRGTGYRGRLAVHELLLMTEDVKKGVLERGSSLGGGDGSYAGGNLLQDGATKVFQGLTTAEEVLRVARQND</sequence>
<reference evidence="5 6" key="1">
    <citation type="journal article" date="2015" name="Stand. Genomic Sci.">
        <title>Genomic Encyclopedia of Bacterial and Archaeal Type Strains, Phase III: the genomes of soil and plant-associated and newly described type strains.</title>
        <authorList>
            <person name="Whitman W.B."/>
            <person name="Woyke T."/>
            <person name="Klenk H.P."/>
            <person name="Zhou Y."/>
            <person name="Lilburn T.G."/>
            <person name="Beck B.J."/>
            <person name="De Vos P."/>
            <person name="Vandamme P."/>
            <person name="Eisen J.A."/>
            <person name="Garrity G."/>
            <person name="Hugenholtz P."/>
            <person name="Kyrpides N.C."/>
        </authorList>
    </citation>
    <scope>NUCLEOTIDE SEQUENCE [LARGE SCALE GENOMIC DNA]</scope>
    <source>
        <strain evidence="5 6">DSM 64</strain>
    </source>
</reference>
<dbReference type="Gene3D" id="1.10.40.70">
    <property type="match status" value="1"/>
</dbReference>
<keyword evidence="3" id="KW-0067">ATP-binding</keyword>
<dbReference type="InterPro" id="IPR027417">
    <property type="entry name" value="P-loop_NTPase"/>
</dbReference>
<comment type="caution">
    <text evidence="5">The sequence shown here is derived from an EMBL/GenBank/DDBJ whole genome shotgun (WGS) entry which is preliminary data.</text>
</comment>
<protein>
    <submittedName>
        <fullName evidence="5">Type II secretion system protein E (GspE)</fullName>
    </submittedName>
</protein>
<evidence type="ECO:0000313" key="5">
    <source>
        <dbReference type="EMBL" id="TWG39070.1"/>
    </source>
</evidence>
<dbReference type="Proteomes" id="UP000321485">
    <property type="component" value="Unassembled WGS sequence"/>
</dbReference>
<name>A0A561XSK2_ACIDE</name>